<keyword evidence="2" id="KW-1133">Transmembrane helix</keyword>
<feature type="transmembrane region" description="Helical" evidence="2">
    <location>
        <begin position="9"/>
        <end position="29"/>
    </location>
</feature>
<reference evidence="4" key="1">
    <citation type="submission" date="2016-04" db="EMBL/GenBank/DDBJ databases">
        <authorList>
            <person name="Lyu Z."/>
            <person name="Lyu W."/>
        </authorList>
    </citation>
    <scope>NUCLEOTIDE SEQUENCE [LARGE SCALE GENOMIC DNA]</scope>
    <source>
        <strain evidence="4">C44</strain>
    </source>
</reference>
<comment type="caution">
    <text evidence="3">The sequence shown here is derived from an EMBL/GenBank/DDBJ whole genome shotgun (WGS) entry which is preliminary data.</text>
</comment>
<evidence type="ECO:0000256" key="2">
    <source>
        <dbReference type="SAM" id="Phobius"/>
    </source>
</evidence>
<evidence type="ECO:0000313" key="4">
    <source>
        <dbReference type="Proteomes" id="UP000078534"/>
    </source>
</evidence>
<dbReference type="Proteomes" id="UP000078534">
    <property type="component" value="Unassembled WGS sequence"/>
</dbReference>
<feature type="compositionally biased region" description="Polar residues" evidence="1">
    <location>
        <begin position="51"/>
        <end position="76"/>
    </location>
</feature>
<dbReference type="Pfam" id="PF19754">
    <property type="entry name" value="DUF6241"/>
    <property type="match status" value="1"/>
</dbReference>
<feature type="region of interest" description="Disordered" evidence="1">
    <location>
        <begin position="40"/>
        <end position="76"/>
    </location>
</feature>
<keyword evidence="2" id="KW-0472">Membrane</keyword>
<dbReference type="RefSeq" id="WP_066330334.1">
    <property type="nucleotide sequence ID" value="NZ_LWSG01000010.1"/>
</dbReference>
<keyword evidence="4" id="KW-1185">Reference proteome</keyword>
<organism evidence="3 4">
    <name type="scientific">Metabacillus litoralis</name>
    <dbReference type="NCBI Taxonomy" id="152268"/>
    <lineage>
        <taxon>Bacteria</taxon>
        <taxon>Bacillati</taxon>
        <taxon>Bacillota</taxon>
        <taxon>Bacilli</taxon>
        <taxon>Bacillales</taxon>
        <taxon>Bacillaceae</taxon>
        <taxon>Metabacillus</taxon>
    </lineage>
</organism>
<accession>A0A179T0J8</accession>
<evidence type="ECO:0000313" key="3">
    <source>
        <dbReference type="EMBL" id="OAS87134.1"/>
    </source>
</evidence>
<name>A0A179T0J8_9BACI</name>
<evidence type="ECO:0000256" key="1">
    <source>
        <dbReference type="SAM" id="MobiDB-lite"/>
    </source>
</evidence>
<gene>
    <name evidence="3" type="ORF">A6K24_20775</name>
</gene>
<sequence length="183" mass="20568">MTWIKEHKLIFTSILVCVICLGFLGVIVVDMIDQKAVSSSPVASKEDSTSKSKNNQKSESTASETITDNPFGSNSSSLTEDDVLNYMHGMSHQKVEAEEKWLHYEMTNDRIQFLIGVVESDRYEKSDLYLDILNRWAEGDFSKADKDHNAIWNLQGGTIGKATGVLSTEEEKQYLEDHKGSIQ</sequence>
<dbReference type="OrthoDB" id="1932566at2"/>
<dbReference type="STRING" id="152268.A6K24_20775"/>
<keyword evidence="2" id="KW-0812">Transmembrane</keyword>
<proteinExistence type="predicted"/>
<dbReference type="InterPro" id="IPR046208">
    <property type="entry name" value="DUF6241"/>
</dbReference>
<dbReference type="EMBL" id="LWSG01000010">
    <property type="protein sequence ID" value="OAS87134.1"/>
    <property type="molecule type" value="Genomic_DNA"/>
</dbReference>
<protein>
    <submittedName>
        <fullName evidence="3">Uncharacterized protein</fullName>
    </submittedName>
</protein>
<dbReference type="AlphaFoldDB" id="A0A179T0J8"/>